<dbReference type="Proteomes" id="UP000561438">
    <property type="component" value="Unassembled WGS sequence"/>
</dbReference>
<name>A0A850H4S4_9SPHN</name>
<dbReference type="InterPro" id="IPR013424">
    <property type="entry name" value="Ice-binding_C"/>
</dbReference>
<dbReference type="NCBIfam" id="TIGR02595">
    <property type="entry name" value="PEP_CTERM"/>
    <property type="match status" value="1"/>
</dbReference>
<evidence type="ECO:0000313" key="3">
    <source>
        <dbReference type="EMBL" id="NVD44863.1"/>
    </source>
</evidence>
<keyword evidence="4" id="KW-1185">Reference proteome</keyword>
<evidence type="ECO:0000313" key="4">
    <source>
        <dbReference type="Proteomes" id="UP000561438"/>
    </source>
</evidence>
<feature type="chain" id="PRO_5032804765" evidence="1">
    <location>
        <begin position="25"/>
        <end position="207"/>
    </location>
</feature>
<sequence length="207" mass="20709">MTLMTKAFAPLALAATALTTPAHAVEIVGGETDVTLDAAPTLAGAGIDARATGTATVTVNDGIPTFTFPITGGEVDGGNALIEHDGSGLELFNDSAVLSLSNFLIDTEALLVSGNVSANGMMLGVVPLFNIGSGLSLSLTDASSGAINTVFGVQLAPGTVIGSANPQPLTAAVPEPGTWALLMFGFAAVGFSMRAGKRRQNVSVSYA</sequence>
<comment type="caution">
    <text evidence="3">The sequence shown here is derived from an EMBL/GenBank/DDBJ whole genome shotgun (WGS) entry which is preliminary data.</text>
</comment>
<feature type="domain" description="Ice-binding protein C-terminal" evidence="2">
    <location>
        <begin position="172"/>
        <end position="198"/>
    </location>
</feature>
<organism evidence="3 4">
    <name type="scientific">Qipengyuania atrilutea</name>
    <dbReference type="NCBI Taxonomy" id="2744473"/>
    <lineage>
        <taxon>Bacteria</taxon>
        <taxon>Pseudomonadati</taxon>
        <taxon>Pseudomonadota</taxon>
        <taxon>Alphaproteobacteria</taxon>
        <taxon>Sphingomonadales</taxon>
        <taxon>Erythrobacteraceae</taxon>
        <taxon>Qipengyuania</taxon>
    </lineage>
</organism>
<reference evidence="3 4" key="1">
    <citation type="submission" date="2020-06" db="EMBL/GenBank/DDBJ databases">
        <title>Altererythrobacter sp. HHU K3-1.</title>
        <authorList>
            <person name="Zhang D."/>
            <person name="Xue H."/>
        </authorList>
    </citation>
    <scope>NUCLEOTIDE SEQUENCE [LARGE SCALE GENOMIC DNA]</scope>
    <source>
        <strain evidence="3 4">HHU K3-1</strain>
    </source>
</reference>
<gene>
    <name evidence="3" type="ORF">HUV48_07490</name>
</gene>
<accession>A0A850H4S4</accession>
<proteinExistence type="predicted"/>
<feature type="signal peptide" evidence="1">
    <location>
        <begin position="1"/>
        <end position="24"/>
    </location>
</feature>
<protein>
    <submittedName>
        <fullName evidence="3">PEPxxWA-CTERM sorting domain-containing protein</fullName>
    </submittedName>
</protein>
<evidence type="ECO:0000259" key="2">
    <source>
        <dbReference type="Pfam" id="PF07589"/>
    </source>
</evidence>
<dbReference type="RefSeq" id="WP_176267157.1">
    <property type="nucleotide sequence ID" value="NZ_JABWGV010000002.1"/>
</dbReference>
<evidence type="ECO:0000256" key="1">
    <source>
        <dbReference type="SAM" id="SignalP"/>
    </source>
</evidence>
<dbReference type="AlphaFoldDB" id="A0A850H4S4"/>
<dbReference type="Pfam" id="PF07589">
    <property type="entry name" value="PEP-CTERM"/>
    <property type="match status" value="1"/>
</dbReference>
<dbReference type="NCBIfam" id="NF035944">
    <property type="entry name" value="PEPxxWA-CTERM"/>
    <property type="match status" value="1"/>
</dbReference>
<keyword evidence="1" id="KW-0732">Signal</keyword>
<dbReference type="EMBL" id="JABWGV010000002">
    <property type="protein sequence ID" value="NVD44863.1"/>
    <property type="molecule type" value="Genomic_DNA"/>
</dbReference>